<comment type="caution">
    <text evidence="2">The sequence shown here is derived from an EMBL/GenBank/DDBJ whole genome shotgun (WGS) entry which is preliminary data.</text>
</comment>
<gene>
    <name evidence="2" type="ORF">JKP88DRAFT_272166</name>
</gene>
<feature type="compositionally biased region" description="Gly residues" evidence="1">
    <location>
        <begin position="238"/>
        <end position="248"/>
    </location>
</feature>
<accession>A0A836CRE2</accession>
<proteinExistence type="predicted"/>
<evidence type="ECO:0000313" key="2">
    <source>
        <dbReference type="EMBL" id="KAG5192851.1"/>
    </source>
</evidence>
<dbReference type="AlphaFoldDB" id="A0A836CRE2"/>
<dbReference type="Gene3D" id="3.40.50.300">
    <property type="entry name" value="P-loop containing nucleotide triphosphate hydrolases"/>
    <property type="match status" value="1"/>
</dbReference>
<dbReference type="SUPFAM" id="SSF52540">
    <property type="entry name" value="P-loop containing nucleoside triphosphate hydrolases"/>
    <property type="match status" value="1"/>
</dbReference>
<sequence length="261" mass="29639">MSFNFSRFDPREISKRPVCIAIVGMRGTGKSVLLKDILYHINEAGAPRCVVFSGTEGANSYFSEFVPGVFVHPMDQDTLHSVWERQKELVLKKAAGGLPASTNTSLVLVLDDCAFNRKYLIDLNVAMRSNVDIYFFLKELNRMNREKIYKETCGFLPNYHVFEQLFNDATADYETFVVNSRCTSSNPEDIVHHYKADAGLQYRYGPPCLWRYHHSVYESPQQRYQRQQEALRRDGGGKKSSGTGGLSRAGGKTETVVLSRR</sequence>
<dbReference type="EMBL" id="JAFCMP010000001">
    <property type="protein sequence ID" value="KAG5192851.1"/>
    <property type="molecule type" value="Genomic_DNA"/>
</dbReference>
<dbReference type="Proteomes" id="UP000664859">
    <property type="component" value="Unassembled WGS sequence"/>
</dbReference>
<protein>
    <submittedName>
        <fullName evidence="2">Uncharacterized protein</fullName>
    </submittedName>
</protein>
<reference evidence="2" key="1">
    <citation type="submission" date="2021-02" db="EMBL/GenBank/DDBJ databases">
        <title>First Annotated Genome of the Yellow-green Alga Tribonema minus.</title>
        <authorList>
            <person name="Mahan K.M."/>
        </authorList>
    </citation>
    <scope>NUCLEOTIDE SEQUENCE</scope>
    <source>
        <strain evidence="2">UTEX B ZZ1240</strain>
    </source>
</reference>
<name>A0A836CRE2_9STRA</name>
<evidence type="ECO:0000313" key="3">
    <source>
        <dbReference type="Proteomes" id="UP000664859"/>
    </source>
</evidence>
<evidence type="ECO:0000256" key="1">
    <source>
        <dbReference type="SAM" id="MobiDB-lite"/>
    </source>
</evidence>
<keyword evidence="3" id="KW-1185">Reference proteome</keyword>
<feature type="region of interest" description="Disordered" evidence="1">
    <location>
        <begin position="221"/>
        <end position="261"/>
    </location>
</feature>
<dbReference type="InterPro" id="IPR027417">
    <property type="entry name" value="P-loop_NTPase"/>
</dbReference>
<organism evidence="2 3">
    <name type="scientific">Tribonema minus</name>
    <dbReference type="NCBI Taxonomy" id="303371"/>
    <lineage>
        <taxon>Eukaryota</taxon>
        <taxon>Sar</taxon>
        <taxon>Stramenopiles</taxon>
        <taxon>Ochrophyta</taxon>
        <taxon>PX clade</taxon>
        <taxon>Xanthophyceae</taxon>
        <taxon>Tribonematales</taxon>
        <taxon>Tribonemataceae</taxon>
        <taxon>Tribonema</taxon>
    </lineage>
</organism>